<dbReference type="NCBIfam" id="TIGR03303">
    <property type="entry name" value="OM_YaeT"/>
    <property type="match status" value="1"/>
</dbReference>
<evidence type="ECO:0000259" key="10">
    <source>
        <dbReference type="PROSITE" id="PS51779"/>
    </source>
</evidence>
<keyword evidence="5 8" id="KW-0677">Repeat</keyword>
<keyword evidence="3 8" id="KW-0812">Transmembrane</keyword>
<dbReference type="HAMAP" id="MF_01430">
    <property type="entry name" value="OM_assembly_BamA"/>
    <property type="match status" value="1"/>
</dbReference>
<feature type="chain" id="PRO_5038194456" description="Outer membrane protein assembly factor BamA" evidence="8">
    <location>
        <begin position="31"/>
        <end position="829"/>
    </location>
</feature>
<evidence type="ECO:0000256" key="2">
    <source>
        <dbReference type="ARBA" id="ARBA00022452"/>
    </source>
</evidence>
<protein>
    <recommendedName>
        <fullName evidence="8 9">Outer membrane protein assembly factor BamA</fullName>
    </recommendedName>
</protein>
<keyword evidence="12" id="KW-1185">Reference proteome</keyword>
<feature type="domain" description="POTRA" evidence="10">
    <location>
        <begin position="168"/>
        <end position="256"/>
    </location>
</feature>
<gene>
    <name evidence="8 11" type="primary">bamA</name>
    <name evidence="11" type="ORF">GCM10010994_30050</name>
</gene>
<reference evidence="11" key="1">
    <citation type="journal article" date="2014" name="Int. J. Syst. Evol. Microbiol.">
        <title>Complete genome sequence of Corynebacterium casei LMG S-19264T (=DSM 44701T), isolated from a smear-ripened cheese.</title>
        <authorList>
            <consortium name="US DOE Joint Genome Institute (JGI-PGF)"/>
            <person name="Walter F."/>
            <person name="Albersmeier A."/>
            <person name="Kalinowski J."/>
            <person name="Ruckert C."/>
        </authorList>
    </citation>
    <scope>NUCLEOTIDE SEQUENCE</scope>
    <source>
        <strain evidence="11">CGMCC 1.12919</strain>
    </source>
</reference>
<feature type="signal peptide" evidence="8">
    <location>
        <begin position="1"/>
        <end position="30"/>
    </location>
</feature>
<sequence precursor="true">MFRGMALVSVRRFALTVGLVLMAGMSAAQAQSVVVHGNQRMDAETIRSYVQGKSPDEARQALLATGMFSDVKVAGGRGATVVTVNENQTVNRVVFEGNKKLNKDVLAGELSTKARGPYSPAAVQADVEKLQEIYKRGGRGLATISSRIVPLTNGRVDVVFTIKEGDKTGVKEINFVGNHAYSSRRLRDLMTTTEMNLLSWLKTSDVYDPDKISSDEELIRRYYLKNGYADFRIVSTDSVFDQAKGGWIVTITVEEGQPYRISSVDVESRVEGVTHDMVRREVTSSPGEIYDAENVEKALTSMTTSVMRKGNPFVQVRPAGVRDSVNHTIGLTYVVEEGPRVYIERINVRGNVRTRDYVIRRELDLEEGDAYNKVLIDRAERRLNGLGYFKKVRITNEPGSQPDRVVINIDVEDQSTGQFSVSGGYSTQDGVIGEVAVAESNFLGRGQYIRVAGQLGQRTNGVQLSFTEPYFLGQRLAAGFDVYTKYTDNTMYARYETRATGGTIRFGFPITDEFTVTARYSLYQTKLSVPDSYKQPYNDCSFPLPGYTSVFNPPFDGVTYPYNGTPGALSYYPNCAYDGEASVAVKQAIGRTLTSLVGVTLTYNTLDNMKNPHSGIYAEVRPEIAGLGGDSKFFRATGEARYYRELWDDVVGIVKLQGGTIQPLGGNDLRLTDNFFLGPSLVRGFAPSGIGPRDLTGDPSTNAIGGVNYFGASVEAQFPIWGLPRELGLKGAVFADAGTLFGYKGAKTFDLNYNGVIDGFAGGVCQPNSQPVQPECMIVKDSSAIRTSVGASILWQSPLGPIRFDYAFALTKADGDRTQAFRFSGGGSF</sequence>
<accession>A0A916UDY1</accession>
<dbReference type="Pfam" id="PF07244">
    <property type="entry name" value="POTRA"/>
    <property type="match status" value="4"/>
</dbReference>
<dbReference type="Gene3D" id="3.10.20.310">
    <property type="entry name" value="membrane protein fhac"/>
    <property type="match status" value="4"/>
</dbReference>
<evidence type="ECO:0000256" key="6">
    <source>
        <dbReference type="ARBA" id="ARBA00023136"/>
    </source>
</evidence>
<dbReference type="PANTHER" id="PTHR12815">
    <property type="entry name" value="SORTING AND ASSEMBLY MACHINERY SAMM50 PROTEIN FAMILY MEMBER"/>
    <property type="match status" value="1"/>
</dbReference>
<dbReference type="InterPro" id="IPR039910">
    <property type="entry name" value="D15-like"/>
</dbReference>
<dbReference type="Gene3D" id="2.40.160.50">
    <property type="entry name" value="membrane protein fhac: a member of the omp85/tpsb transporter family"/>
    <property type="match status" value="1"/>
</dbReference>
<keyword evidence="2 8" id="KW-1134">Transmembrane beta strand</keyword>
<evidence type="ECO:0000256" key="5">
    <source>
        <dbReference type="ARBA" id="ARBA00022737"/>
    </source>
</evidence>
<dbReference type="Pfam" id="PF01103">
    <property type="entry name" value="Omp85"/>
    <property type="match status" value="1"/>
</dbReference>
<evidence type="ECO:0000256" key="9">
    <source>
        <dbReference type="NCBIfam" id="TIGR03303"/>
    </source>
</evidence>
<keyword evidence="4 8" id="KW-0732">Signal</keyword>
<comment type="subunit">
    <text evidence="8">Part of the Bam complex.</text>
</comment>
<comment type="function">
    <text evidence="8">Part of the outer membrane protein assembly complex, which is involved in assembly and insertion of beta-barrel proteins into the outer membrane.</text>
</comment>
<feature type="domain" description="POTRA" evidence="10">
    <location>
        <begin position="88"/>
        <end position="165"/>
    </location>
</feature>
<comment type="caution">
    <text evidence="11">The sequence shown here is derived from an EMBL/GenBank/DDBJ whole genome shotgun (WGS) entry which is preliminary data.</text>
</comment>
<evidence type="ECO:0000256" key="3">
    <source>
        <dbReference type="ARBA" id="ARBA00022692"/>
    </source>
</evidence>
<evidence type="ECO:0000256" key="4">
    <source>
        <dbReference type="ARBA" id="ARBA00022729"/>
    </source>
</evidence>
<evidence type="ECO:0000256" key="1">
    <source>
        <dbReference type="ARBA" id="ARBA00004370"/>
    </source>
</evidence>
<dbReference type="GO" id="GO:0009279">
    <property type="term" value="C:cell outer membrane"/>
    <property type="evidence" value="ECO:0007669"/>
    <property type="project" value="UniProtKB-SubCell"/>
</dbReference>
<comment type="similarity">
    <text evidence="8">Belongs to the BamA family.</text>
</comment>
<dbReference type="GO" id="GO:0051205">
    <property type="term" value="P:protein insertion into membrane"/>
    <property type="evidence" value="ECO:0007669"/>
    <property type="project" value="UniProtKB-UniRule"/>
</dbReference>
<dbReference type="Proteomes" id="UP000637002">
    <property type="component" value="Unassembled WGS sequence"/>
</dbReference>
<dbReference type="InterPro" id="IPR010827">
    <property type="entry name" value="BamA/TamA_POTRA"/>
</dbReference>
<comment type="subcellular location">
    <subcellularLocation>
        <location evidence="8">Cell outer membrane</location>
    </subcellularLocation>
    <subcellularLocation>
        <location evidence="1">Membrane</location>
    </subcellularLocation>
</comment>
<dbReference type="InterPro" id="IPR023707">
    <property type="entry name" value="OM_assembly_BamA"/>
</dbReference>
<dbReference type="AlphaFoldDB" id="A0A916UDY1"/>
<dbReference type="PIRSF" id="PIRSF006076">
    <property type="entry name" value="OM_assembly_OMP85"/>
    <property type="match status" value="1"/>
</dbReference>
<evidence type="ECO:0000313" key="12">
    <source>
        <dbReference type="Proteomes" id="UP000637002"/>
    </source>
</evidence>
<organism evidence="11 12">
    <name type="scientific">Chelatococcus reniformis</name>
    <dbReference type="NCBI Taxonomy" id="1494448"/>
    <lineage>
        <taxon>Bacteria</taxon>
        <taxon>Pseudomonadati</taxon>
        <taxon>Pseudomonadota</taxon>
        <taxon>Alphaproteobacteria</taxon>
        <taxon>Hyphomicrobiales</taxon>
        <taxon>Chelatococcaceae</taxon>
        <taxon>Chelatococcus</taxon>
    </lineage>
</organism>
<proteinExistence type="inferred from homology"/>
<keyword evidence="7 8" id="KW-0998">Cell outer membrane</keyword>
<evidence type="ECO:0000313" key="11">
    <source>
        <dbReference type="EMBL" id="GGC69453.1"/>
    </source>
</evidence>
<keyword evidence="6 8" id="KW-0472">Membrane</keyword>
<dbReference type="PANTHER" id="PTHR12815:SF23">
    <property type="entry name" value="OUTER MEMBRANE PROTEIN ASSEMBLY FACTOR BAMA"/>
    <property type="match status" value="1"/>
</dbReference>
<evidence type="ECO:0000256" key="7">
    <source>
        <dbReference type="ARBA" id="ARBA00023237"/>
    </source>
</evidence>
<dbReference type="InterPro" id="IPR000184">
    <property type="entry name" value="Bac_surfAg_D15"/>
</dbReference>
<reference evidence="11" key="2">
    <citation type="submission" date="2020-09" db="EMBL/GenBank/DDBJ databases">
        <authorList>
            <person name="Sun Q."/>
            <person name="Zhou Y."/>
        </authorList>
    </citation>
    <scope>NUCLEOTIDE SEQUENCE</scope>
    <source>
        <strain evidence="11">CGMCC 1.12919</strain>
    </source>
</reference>
<dbReference type="EMBL" id="BMGG01000005">
    <property type="protein sequence ID" value="GGC69453.1"/>
    <property type="molecule type" value="Genomic_DNA"/>
</dbReference>
<dbReference type="InterPro" id="IPR034746">
    <property type="entry name" value="POTRA"/>
</dbReference>
<name>A0A916UDY1_9HYPH</name>
<feature type="domain" description="POTRA" evidence="10">
    <location>
        <begin position="341"/>
        <end position="414"/>
    </location>
</feature>
<dbReference type="GO" id="GO:0043165">
    <property type="term" value="P:Gram-negative-bacterium-type cell outer membrane assembly"/>
    <property type="evidence" value="ECO:0007669"/>
    <property type="project" value="UniProtKB-UniRule"/>
</dbReference>
<dbReference type="PROSITE" id="PS51779">
    <property type="entry name" value="POTRA"/>
    <property type="match status" value="3"/>
</dbReference>
<evidence type="ECO:0000256" key="8">
    <source>
        <dbReference type="HAMAP-Rule" id="MF_01430"/>
    </source>
</evidence>